<evidence type="ECO:0000256" key="9">
    <source>
        <dbReference type="ARBA" id="ARBA00022824"/>
    </source>
</evidence>
<dbReference type="CDD" id="cd21670">
    <property type="entry name" value="SMP_ESyt"/>
    <property type="match status" value="1"/>
</dbReference>
<keyword evidence="10" id="KW-0106">Calcium</keyword>
<keyword evidence="8" id="KW-0677">Repeat</keyword>
<feature type="transmembrane region" description="Helical" evidence="16">
    <location>
        <begin position="59"/>
        <end position="83"/>
    </location>
</feature>
<evidence type="ECO:0000256" key="8">
    <source>
        <dbReference type="ARBA" id="ARBA00022737"/>
    </source>
</evidence>
<dbReference type="InterPro" id="IPR035892">
    <property type="entry name" value="C2_domain_sf"/>
</dbReference>
<evidence type="ECO:0000256" key="7">
    <source>
        <dbReference type="ARBA" id="ARBA00022723"/>
    </source>
</evidence>
<dbReference type="InterPro" id="IPR039010">
    <property type="entry name" value="Synaptotagmin_SMP"/>
</dbReference>
<keyword evidence="4" id="KW-0813">Transport</keyword>
<evidence type="ECO:0000256" key="14">
    <source>
        <dbReference type="ARBA" id="ARBA00023136"/>
    </source>
</evidence>
<gene>
    <name evidence="20" type="primary">LOC115220707</name>
</gene>
<dbReference type="InterPro" id="IPR037749">
    <property type="entry name" value="Ext_Synaptotagmin_C2B"/>
</dbReference>
<evidence type="ECO:0000256" key="2">
    <source>
        <dbReference type="ARBA" id="ARBA00004477"/>
    </source>
</evidence>
<dbReference type="SUPFAM" id="SSF49562">
    <property type="entry name" value="C2 domain (Calcium/lipid-binding domain, CaLB)"/>
    <property type="match status" value="3"/>
</dbReference>
<evidence type="ECO:0000256" key="13">
    <source>
        <dbReference type="ARBA" id="ARBA00023121"/>
    </source>
</evidence>
<evidence type="ECO:0000256" key="3">
    <source>
        <dbReference type="ARBA" id="ARBA00005867"/>
    </source>
</evidence>
<evidence type="ECO:0000256" key="10">
    <source>
        <dbReference type="ARBA" id="ARBA00022837"/>
    </source>
</evidence>
<dbReference type="RefSeq" id="XP_029646716.1">
    <property type="nucleotide sequence ID" value="XM_029790856.2"/>
</dbReference>
<evidence type="ECO:0000256" key="15">
    <source>
        <dbReference type="SAM" id="MobiDB-lite"/>
    </source>
</evidence>
<dbReference type="CDD" id="cd04030">
    <property type="entry name" value="C2C_KIAA1228"/>
    <property type="match status" value="1"/>
</dbReference>
<feature type="region of interest" description="Disordered" evidence="15">
    <location>
        <begin position="1"/>
        <end position="36"/>
    </location>
</feature>
<organism evidence="19 20">
    <name type="scientific">Octopus sinensis</name>
    <name type="common">East Asian common octopus</name>
    <dbReference type="NCBI Taxonomy" id="2607531"/>
    <lineage>
        <taxon>Eukaryota</taxon>
        <taxon>Metazoa</taxon>
        <taxon>Spiralia</taxon>
        <taxon>Lophotrochozoa</taxon>
        <taxon>Mollusca</taxon>
        <taxon>Cephalopoda</taxon>
        <taxon>Coleoidea</taxon>
        <taxon>Octopodiformes</taxon>
        <taxon>Octopoda</taxon>
        <taxon>Incirrata</taxon>
        <taxon>Octopodidae</taxon>
        <taxon>Octopus</taxon>
    </lineage>
</organism>
<keyword evidence="13" id="KW-0446">Lipid-binding</keyword>
<name>A0A6P7TAH2_9MOLL</name>
<keyword evidence="14 16" id="KW-0472">Membrane</keyword>
<evidence type="ECO:0000259" key="18">
    <source>
        <dbReference type="PROSITE" id="PS51847"/>
    </source>
</evidence>
<dbReference type="GO" id="GO:0035091">
    <property type="term" value="F:phosphatidylinositol binding"/>
    <property type="evidence" value="ECO:0007669"/>
    <property type="project" value="TreeGrafter"/>
</dbReference>
<dbReference type="GO" id="GO:0005544">
    <property type="term" value="F:calcium-dependent phospholipid binding"/>
    <property type="evidence" value="ECO:0007669"/>
    <property type="project" value="TreeGrafter"/>
</dbReference>
<dbReference type="GO" id="GO:0031210">
    <property type="term" value="F:phosphatidylcholine binding"/>
    <property type="evidence" value="ECO:0007669"/>
    <property type="project" value="TreeGrafter"/>
</dbReference>
<dbReference type="GO" id="GO:0005789">
    <property type="term" value="C:endoplasmic reticulum membrane"/>
    <property type="evidence" value="ECO:0007669"/>
    <property type="project" value="UniProtKB-SubCell"/>
</dbReference>
<dbReference type="PROSITE" id="PS51847">
    <property type="entry name" value="SMP"/>
    <property type="match status" value="1"/>
</dbReference>
<dbReference type="InterPro" id="IPR031468">
    <property type="entry name" value="SMP_LBD"/>
</dbReference>
<feature type="compositionally biased region" description="Low complexity" evidence="15">
    <location>
        <begin position="7"/>
        <end position="24"/>
    </location>
</feature>
<keyword evidence="7" id="KW-0479">Metal-binding</keyword>
<protein>
    <submittedName>
        <fullName evidence="20">Extended synaptotagmin-2 isoform X1</fullName>
    </submittedName>
</protein>
<keyword evidence="19" id="KW-1185">Reference proteome</keyword>
<dbReference type="InterPro" id="IPR051634">
    <property type="entry name" value="Extended_Synaptotagmin"/>
</dbReference>
<feature type="domain" description="C2" evidence="17">
    <location>
        <begin position="694"/>
        <end position="817"/>
    </location>
</feature>
<dbReference type="FunFam" id="2.60.40.150:FF:000025">
    <property type="entry name" value="Extended synaptotagmin 2"/>
    <property type="match status" value="1"/>
</dbReference>
<evidence type="ECO:0000259" key="17">
    <source>
        <dbReference type="PROSITE" id="PS50004"/>
    </source>
</evidence>
<dbReference type="GO" id="GO:0008429">
    <property type="term" value="F:phosphatidylethanolamine binding"/>
    <property type="evidence" value="ECO:0007669"/>
    <property type="project" value="TreeGrafter"/>
</dbReference>
<feature type="compositionally biased region" description="Basic and acidic residues" evidence="15">
    <location>
        <begin position="617"/>
        <end position="627"/>
    </location>
</feature>
<dbReference type="PANTHER" id="PTHR45761:SF1">
    <property type="entry name" value="EXTENDED SYNAPTOTAGMIN-LIKE PROTEIN 2, ISOFORM C"/>
    <property type="match status" value="1"/>
</dbReference>
<dbReference type="SMART" id="SM00239">
    <property type="entry name" value="C2"/>
    <property type="match status" value="3"/>
</dbReference>
<accession>A0A6P7TAH2</accession>
<evidence type="ECO:0000256" key="4">
    <source>
        <dbReference type="ARBA" id="ARBA00022448"/>
    </source>
</evidence>
<reference evidence="20" key="1">
    <citation type="submission" date="2025-08" db="UniProtKB">
        <authorList>
            <consortium name="RefSeq"/>
        </authorList>
    </citation>
    <scope>IDENTIFICATION</scope>
</reference>
<keyword evidence="9" id="KW-0256">Endoplasmic reticulum</keyword>
<evidence type="ECO:0000256" key="6">
    <source>
        <dbReference type="ARBA" id="ARBA00022692"/>
    </source>
</evidence>
<dbReference type="KEGG" id="osn:115220707"/>
<dbReference type="Pfam" id="PF17047">
    <property type="entry name" value="SMP_LBD"/>
    <property type="match status" value="1"/>
</dbReference>
<evidence type="ECO:0000313" key="19">
    <source>
        <dbReference type="Proteomes" id="UP000515154"/>
    </source>
</evidence>
<evidence type="ECO:0000256" key="5">
    <source>
        <dbReference type="ARBA" id="ARBA00022475"/>
    </source>
</evidence>
<feature type="domain" description="SMP-LTD" evidence="18">
    <location>
        <begin position="124"/>
        <end position="302"/>
    </location>
</feature>
<comment type="subcellular location">
    <subcellularLocation>
        <location evidence="1">Cell membrane</location>
        <topology evidence="1">Peripheral membrane protein</topology>
    </subcellularLocation>
    <subcellularLocation>
        <location evidence="2">Endoplasmic reticulum membrane</location>
        <topology evidence="2">Multi-pass membrane protein</topology>
    </subcellularLocation>
</comment>
<dbReference type="Pfam" id="PF00168">
    <property type="entry name" value="C2"/>
    <property type="match status" value="3"/>
</dbReference>
<dbReference type="Proteomes" id="UP000515154">
    <property type="component" value="Linkage group LG17"/>
</dbReference>
<dbReference type="GO" id="GO:0006869">
    <property type="term" value="P:lipid transport"/>
    <property type="evidence" value="ECO:0007669"/>
    <property type="project" value="UniProtKB-KW"/>
</dbReference>
<dbReference type="PROSITE" id="PS50004">
    <property type="entry name" value="C2"/>
    <property type="match status" value="3"/>
</dbReference>
<dbReference type="PANTHER" id="PTHR45761">
    <property type="entry name" value="EXTENDED SYNAPTOTAGMIN-LIKE PROTEIN 2, ISOFORM C"/>
    <property type="match status" value="1"/>
</dbReference>
<feature type="region of interest" description="Disordered" evidence="15">
    <location>
        <begin position="617"/>
        <end position="691"/>
    </location>
</feature>
<feature type="domain" description="C2" evidence="17">
    <location>
        <begin position="458"/>
        <end position="576"/>
    </location>
</feature>
<evidence type="ECO:0000313" key="20">
    <source>
        <dbReference type="RefSeq" id="XP_029646716.1"/>
    </source>
</evidence>
<dbReference type="InterPro" id="IPR037733">
    <property type="entry name" value="Ext_Synaptotagmin_C2A"/>
</dbReference>
<keyword evidence="6 16" id="KW-0812">Transmembrane</keyword>
<dbReference type="FunFam" id="2.60.40.150:FF:000093">
    <property type="entry name" value="Extended synaptotagmin 3"/>
    <property type="match status" value="1"/>
</dbReference>
<proteinExistence type="inferred from homology"/>
<sequence length="834" mass="93854">MPKENPASKPAASQPPASPSRSASQNENETPKEQPKSAFEDTMVLSLVQRFFKSAVVTFGVWLVGYFNFSFSWLLLGLVVYGWRERFTQVRDMQIEISQTAARDEKKSILARVEDLPSWVYFPDVERAEWINHILSQVWPYVGIYVQNLLTKTVEPKIKENLPAALQSFKFEKIDLGDIPPRVGGVKVYSERVKRDEIYMDIEILYSSDADVAVSIKGITAGIKDLQIRGTLRVVFKPLMNVMPLFGGLNVYFLNNPSIDFNLTSLANAFDVPGFSEMLRSIVQDQIFSIMVLPNRISVPLAENVDANRLRYPLPKGVLRIHMLGAADLKRADFGVLKKGSSDPYSVLRIGSQKFKTKTKNNTLTPVWDESFEAVIDEKSGQYMDINVFDEDPGNKDDELGNVSLDIEPVSKKGVMDAWLPLRDIESGMVHVKLVWLNLCNNPTEIDRNKLKMETTSKQALKQMKSESNNSENLSSCILMACVDSAKDLPKSKKSLMEPSPYVELVLGQQKEKTNIQTSTINPKWAENFRFLVHDPYFQDLTALVYDKNTSKLIGECKILLKNLLSATDMTIDQLFDMKGGDSTSTSKLRLQLVLRILSNEYKDEWQETEDLLLSEDKLPPKTEKPVGENLEDLSSHMDSSVDPVSVYESASSPLEAGHLSSDLDDLATQSPSMEGLRQRKSLSPSIESAGQHGRGRIQLTLRYSCLRQKLVVVVHKCVNLLPCDDDNLADPYVRMYLLPDKSSTSKRKTEVVKNSLNPIYDLTFEFAVAPGELATRTLDIAVKHNKSMFSSDRQIIGVAFIQLHNIEDSKAVTDFFDLQPEDCVEKISIDSEN</sequence>
<dbReference type="Gene3D" id="2.60.40.150">
    <property type="entry name" value="C2 domain"/>
    <property type="match status" value="3"/>
</dbReference>
<dbReference type="GO" id="GO:0005886">
    <property type="term" value="C:plasma membrane"/>
    <property type="evidence" value="ECO:0007669"/>
    <property type="project" value="UniProtKB-SubCell"/>
</dbReference>
<keyword evidence="12" id="KW-0445">Lipid transport</keyword>
<dbReference type="InterPro" id="IPR000008">
    <property type="entry name" value="C2_dom"/>
</dbReference>
<evidence type="ECO:0000256" key="12">
    <source>
        <dbReference type="ARBA" id="ARBA00023055"/>
    </source>
</evidence>
<dbReference type="GO" id="GO:0061817">
    <property type="term" value="P:endoplasmic reticulum-plasma membrane tethering"/>
    <property type="evidence" value="ECO:0007669"/>
    <property type="project" value="InterPro"/>
</dbReference>
<feature type="domain" description="C2" evidence="17">
    <location>
        <begin position="293"/>
        <end position="420"/>
    </location>
</feature>
<keyword evidence="11 16" id="KW-1133">Transmembrane helix</keyword>
<evidence type="ECO:0000256" key="1">
    <source>
        <dbReference type="ARBA" id="ARBA00004202"/>
    </source>
</evidence>
<comment type="similarity">
    <text evidence="3">Belongs to the extended synaptotagmin family.</text>
</comment>
<dbReference type="CDD" id="cd04050">
    <property type="entry name" value="C2B_Synaptotagmin-like"/>
    <property type="match status" value="1"/>
</dbReference>
<evidence type="ECO:0000256" key="11">
    <source>
        <dbReference type="ARBA" id="ARBA00022989"/>
    </source>
</evidence>
<dbReference type="GO" id="GO:0005509">
    <property type="term" value="F:calcium ion binding"/>
    <property type="evidence" value="ECO:0007669"/>
    <property type="project" value="TreeGrafter"/>
</dbReference>
<dbReference type="CDD" id="cd08391">
    <property type="entry name" value="C2A_C2C_Synaptotagmin_like"/>
    <property type="match status" value="1"/>
</dbReference>
<dbReference type="AlphaFoldDB" id="A0A6P7TAH2"/>
<evidence type="ECO:0000256" key="16">
    <source>
        <dbReference type="SAM" id="Phobius"/>
    </source>
</evidence>
<dbReference type="InterPro" id="IPR037752">
    <property type="entry name" value="C2C_KIAA1228"/>
</dbReference>
<keyword evidence="5" id="KW-1003">Cell membrane</keyword>